<dbReference type="Gene3D" id="3.40.630.30">
    <property type="match status" value="1"/>
</dbReference>
<dbReference type="InterPro" id="IPR016181">
    <property type="entry name" value="Acyl_CoA_acyltransferase"/>
</dbReference>
<dbReference type="PANTHER" id="PTHR43877">
    <property type="entry name" value="AMINOALKYLPHOSPHONATE N-ACETYLTRANSFERASE-RELATED-RELATED"/>
    <property type="match status" value="1"/>
</dbReference>
<dbReference type="InterPro" id="IPR050832">
    <property type="entry name" value="Bact_Acetyltransf"/>
</dbReference>
<evidence type="ECO:0000256" key="1">
    <source>
        <dbReference type="ARBA" id="ARBA00022679"/>
    </source>
</evidence>
<evidence type="ECO:0000313" key="5">
    <source>
        <dbReference type="Proteomes" id="UP000562984"/>
    </source>
</evidence>
<gene>
    <name evidence="4" type="ORF">HKD39_10500</name>
</gene>
<comment type="caution">
    <text evidence="4">The sequence shown here is derived from an EMBL/GenBank/DDBJ whole genome shotgun (WGS) entry which is preliminary data.</text>
</comment>
<dbReference type="Pfam" id="PF00583">
    <property type="entry name" value="Acetyltransf_1"/>
    <property type="match status" value="1"/>
</dbReference>
<keyword evidence="5" id="KW-1185">Reference proteome</keyword>
<dbReference type="Proteomes" id="UP000562984">
    <property type="component" value="Unassembled WGS sequence"/>
</dbReference>
<dbReference type="CDD" id="cd04301">
    <property type="entry name" value="NAT_SF"/>
    <property type="match status" value="1"/>
</dbReference>
<feature type="domain" description="N-acetyltransferase" evidence="3">
    <location>
        <begin position="26"/>
        <end position="183"/>
    </location>
</feature>
<dbReference type="PROSITE" id="PS51186">
    <property type="entry name" value="GNAT"/>
    <property type="match status" value="1"/>
</dbReference>
<name>A0A849AAI3_9ACTN</name>
<dbReference type="GO" id="GO:0016747">
    <property type="term" value="F:acyltransferase activity, transferring groups other than amino-acyl groups"/>
    <property type="evidence" value="ECO:0007669"/>
    <property type="project" value="InterPro"/>
</dbReference>
<reference evidence="4 5" key="1">
    <citation type="submission" date="2020-05" db="EMBL/GenBank/DDBJ databases">
        <title>Nakamurella sp. DB0629 isolated from air conditioner.</title>
        <authorList>
            <person name="Kim D.H."/>
            <person name="Kim D.-U."/>
        </authorList>
    </citation>
    <scope>NUCLEOTIDE SEQUENCE [LARGE SCALE GENOMIC DNA]</scope>
    <source>
        <strain evidence="4 5">DB0629</strain>
    </source>
</reference>
<sequence length="183" mass="19417">MTASDRDSTTPDTSDTPVLATLSGGFRVIAARPQDVPAMVRLLADDPIATARESAPDGAEYAAAFAEITADPRQLLVALLPPSPAAATGEAEADEVVGTLQLSFVAGLSRRGATRMIIEAVRIAPAARGTGVGSELIRWALEHGRERGAVLAQLTTDQRREDAHRFYRRLGFEGTHLGMKLSL</sequence>
<dbReference type="AlphaFoldDB" id="A0A849AAI3"/>
<accession>A0A849AAI3</accession>
<evidence type="ECO:0000313" key="4">
    <source>
        <dbReference type="EMBL" id="NNG36138.1"/>
    </source>
</evidence>
<dbReference type="EMBL" id="JABEND010000005">
    <property type="protein sequence ID" value="NNG36138.1"/>
    <property type="molecule type" value="Genomic_DNA"/>
</dbReference>
<protein>
    <submittedName>
        <fullName evidence="4">GNAT family N-acetyltransferase</fullName>
    </submittedName>
</protein>
<keyword evidence="2" id="KW-0012">Acyltransferase</keyword>
<evidence type="ECO:0000259" key="3">
    <source>
        <dbReference type="PROSITE" id="PS51186"/>
    </source>
</evidence>
<dbReference type="PANTHER" id="PTHR43877:SF2">
    <property type="entry name" value="AMINOALKYLPHOSPHONATE N-ACETYLTRANSFERASE-RELATED"/>
    <property type="match status" value="1"/>
</dbReference>
<dbReference type="SUPFAM" id="SSF55729">
    <property type="entry name" value="Acyl-CoA N-acyltransferases (Nat)"/>
    <property type="match status" value="1"/>
</dbReference>
<proteinExistence type="predicted"/>
<organism evidence="4 5">
    <name type="scientific">Nakamurella aerolata</name>
    <dbReference type="NCBI Taxonomy" id="1656892"/>
    <lineage>
        <taxon>Bacteria</taxon>
        <taxon>Bacillati</taxon>
        <taxon>Actinomycetota</taxon>
        <taxon>Actinomycetes</taxon>
        <taxon>Nakamurellales</taxon>
        <taxon>Nakamurellaceae</taxon>
        <taxon>Nakamurella</taxon>
    </lineage>
</organism>
<evidence type="ECO:0000256" key="2">
    <source>
        <dbReference type="ARBA" id="ARBA00023315"/>
    </source>
</evidence>
<dbReference type="InterPro" id="IPR000182">
    <property type="entry name" value="GNAT_dom"/>
</dbReference>
<keyword evidence="1 4" id="KW-0808">Transferase</keyword>